<reference evidence="1 2" key="1">
    <citation type="journal article" date="2019" name="Sci. Rep.">
        <title>Orb-weaving spider Araneus ventricosus genome elucidates the spidroin gene catalogue.</title>
        <authorList>
            <person name="Kono N."/>
            <person name="Nakamura H."/>
            <person name="Ohtoshi R."/>
            <person name="Moran D.A.P."/>
            <person name="Shinohara A."/>
            <person name="Yoshida Y."/>
            <person name="Fujiwara M."/>
            <person name="Mori M."/>
            <person name="Tomita M."/>
            <person name="Arakawa K."/>
        </authorList>
    </citation>
    <scope>NUCLEOTIDE SEQUENCE [LARGE SCALE GENOMIC DNA]</scope>
</reference>
<feature type="non-terminal residue" evidence="1">
    <location>
        <position position="1"/>
    </location>
</feature>
<evidence type="ECO:0000313" key="2">
    <source>
        <dbReference type="Proteomes" id="UP000499080"/>
    </source>
</evidence>
<dbReference type="EMBL" id="BGPR01252275">
    <property type="protein sequence ID" value="GBM45837.1"/>
    <property type="molecule type" value="Genomic_DNA"/>
</dbReference>
<accession>A0A4Y2FXV6</accession>
<proteinExistence type="predicted"/>
<gene>
    <name evidence="1" type="ORF">AVEN_64301_1</name>
</gene>
<sequence>IETGIRECPSLPDEASAELISAYEKGQKAFVKDDSLAQLILVGNIYGSNDELVATCNNAESVWERSLPVYEQNSGQRLNRLMEQFFGARKNRKMT</sequence>
<dbReference type="Proteomes" id="UP000499080">
    <property type="component" value="Unassembled WGS sequence"/>
</dbReference>
<keyword evidence="2" id="KW-1185">Reference proteome</keyword>
<dbReference type="OrthoDB" id="6431046at2759"/>
<dbReference type="AlphaFoldDB" id="A0A4Y2FXV6"/>
<organism evidence="1 2">
    <name type="scientific">Araneus ventricosus</name>
    <name type="common">Orbweaver spider</name>
    <name type="synonym">Epeira ventricosa</name>
    <dbReference type="NCBI Taxonomy" id="182803"/>
    <lineage>
        <taxon>Eukaryota</taxon>
        <taxon>Metazoa</taxon>
        <taxon>Ecdysozoa</taxon>
        <taxon>Arthropoda</taxon>
        <taxon>Chelicerata</taxon>
        <taxon>Arachnida</taxon>
        <taxon>Araneae</taxon>
        <taxon>Araneomorphae</taxon>
        <taxon>Entelegynae</taxon>
        <taxon>Araneoidea</taxon>
        <taxon>Araneidae</taxon>
        <taxon>Araneus</taxon>
    </lineage>
</organism>
<name>A0A4Y2FXV6_ARAVE</name>
<comment type="caution">
    <text evidence="1">The sequence shown here is derived from an EMBL/GenBank/DDBJ whole genome shotgun (WGS) entry which is preliminary data.</text>
</comment>
<evidence type="ECO:0000313" key="1">
    <source>
        <dbReference type="EMBL" id="GBM45837.1"/>
    </source>
</evidence>
<protein>
    <submittedName>
        <fullName evidence="1">Uncharacterized protein</fullName>
    </submittedName>
</protein>